<evidence type="ECO:0000259" key="1">
    <source>
        <dbReference type="Pfam" id="PF02397"/>
    </source>
</evidence>
<accession>X1RSC9</accession>
<feature type="non-terminal residue" evidence="2">
    <location>
        <position position="1"/>
    </location>
</feature>
<dbReference type="Pfam" id="PF02397">
    <property type="entry name" value="Bac_transf"/>
    <property type="match status" value="1"/>
</dbReference>
<dbReference type="EMBL" id="BARW01015091">
    <property type="protein sequence ID" value="GAI83543.1"/>
    <property type="molecule type" value="Genomic_DNA"/>
</dbReference>
<dbReference type="AlphaFoldDB" id="X1RSC9"/>
<dbReference type="PANTHER" id="PTHR30576:SF10">
    <property type="entry name" value="SLL5057 PROTEIN"/>
    <property type="match status" value="1"/>
</dbReference>
<evidence type="ECO:0000313" key="2">
    <source>
        <dbReference type="EMBL" id="GAI83543.1"/>
    </source>
</evidence>
<feature type="domain" description="Bacterial sugar transferase" evidence="1">
    <location>
        <begin position="3"/>
        <end position="120"/>
    </location>
</feature>
<dbReference type="PANTHER" id="PTHR30576">
    <property type="entry name" value="COLANIC BIOSYNTHESIS UDP-GLUCOSE LIPID CARRIER TRANSFERASE"/>
    <property type="match status" value="1"/>
</dbReference>
<gene>
    <name evidence="2" type="ORF">S12H4_26571</name>
</gene>
<protein>
    <recommendedName>
        <fullName evidence="1">Bacterial sugar transferase domain-containing protein</fullName>
    </recommendedName>
</protein>
<organism evidence="2">
    <name type="scientific">marine sediment metagenome</name>
    <dbReference type="NCBI Taxonomy" id="412755"/>
    <lineage>
        <taxon>unclassified sequences</taxon>
        <taxon>metagenomes</taxon>
        <taxon>ecological metagenomes</taxon>
    </lineage>
</organism>
<name>X1RSC9_9ZZZZ</name>
<reference evidence="2" key="1">
    <citation type="journal article" date="2014" name="Front. Microbiol.">
        <title>High frequency of phylogenetically diverse reductive dehalogenase-homologous genes in deep subseafloor sedimentary metagenomes.</title>
        <authorList>
            <person name="Kawai M."/>
            <person name="Futagami T."/>
            <person name="Toyoda A."/>
            <person name="Takaki Y."/>
            <person name="Nishi S."/>
            <person name="Hori S."/>
            <person name="Arai W."/>
            <person name="Tsubouchi T."/>
            <person name="Morono Y."/>
            <person name="Uchiyama I."/>
            <person name="Ito T."/>
            <person name="Fujiyama A."/>
            <person name="Inagaki F."/>
            <person name="Takami H."/>
        </authorList>
    </citation>
    <scope>NUCLEOTIDE SEQUENCE</scope>
    <source>
        <strain evidence="2">Expedition CK06-06</strain>
    </source>
</reference>
<sequence length="126" mass="14345">SGALFKLKNDPRMTKVGRFIRKLSFDELPQLFNVLSGDMSLVGPRPLPVEDFEKVKMGNDFWDAISDRSKVQPGITGLWQISGRSDLSFNEMVLLDLYYVEHQSLLFDLEILFETLPAVLFGRGAY</sequence>
<dbReference type="GO" id="GO:0016780">
    <property type="term" value="F:phosphotransferase activity, for other substituted phosphate groups"/>
    <property type="evidence" value="ECO:0007669"/>
    <property type="project" value="TreeGrafter"/>
</dbReference>
<comment type="caution">
    <text evidence="2">The sequence shown here is derived from an EMBL/GenBank/DDBJ whole genome shotgun (WGS) entry which is preliminary data.</text>
</comment>
<dbReference type="InterPro" id="IPR003362">
    <property type="entry name" value="Bact_transf"/>
</dbReference>
<proteinExistence type="predicted"/>